<comment type="similarity">
    <text evidence="1">Belongs to the IST1 family.</text>
</comment>
<dbReference type="EMBL" id="CM035423">
    <property type="protein sequence ID" value="KAH7366204.1"/>
    <property type="molecule type" value="Genomic_DNA"/>
</dbReference>
<dbReference type="OrthoDB" id="29853at2759"/>
<keyword evidence="5" id="KW-1185">Reference proteome</keyword>
<evidence type="ECO:0000256" key="1">
    <source>
        <dbReference type="ARBA" id="ARBA00005536"/>
    </source>
</evidence>
<proteinExistence type="inferred from homology"/>
<feature type="compositionally biased region" description="Basic and acidic residues" evidence="2">
    <location>
        <begin position="297"/>
        <end position="310"/>
    </location>
</feature>
<evidence type="ECO:0000256" key="2">
    <source>
        <dbReference type="SAM" id="MobiDB-lite"/>
    </source>
</evidence>
<dbReference type="InterPro" id="IPR005061">
    <property type="entry name" value="Ist1"/>
</dbReference>
<evidence type="ECO:0000313" key="5">
    <source>
        <dbReference type="Proteomes" id="UP000825935"/>
    </source>
</evidence>
<dbReference type="AlphaFoldDB" id="A0A8T2SR86"/>
<dbReference type="Gene3D" id="1.20.1260.60">
    <property type="entry name" value="Vacuolar protein sorting-associated protein Ist1"/>
    <property type="match status" value="1"/>
</dbReference>
<feature type="chain" id="PRO_5035859945" evidence="3">
    <location>
        <begin position="21"/>
        <end position="419"/>
    </location>
</feature>
<name>A0A8T2SR86_CERRI</name>
<evidence type="ECO:0000313" key="4">
    <source>
        <dbReference type="EMBL" id="KAH7366204.1"/>
    </source>
</evidence>
<dbReference type="PANTHER" id="PTHR12161">
    <property type="entry name" value="IST1 FAMILY MEMBER"/>
    <property type="match status" value="1"/>
</dbReference>
<comment type="caution">
    <text evidence="4">The sequence shown here is derived from an EMBL/GenBank/DDBJ whole genome shotgun (WGS) entry which is preliminary data.</text>
</comment>
<dbReference type="PANTHER" id="PTHR12161:SF5">
    <property type="entry name" value="IST1 HOMOLOG"/>
    <property type="match status" value="1"/>
</dbReference>
<keyword evidence="3" id="KW-0732">Signal</keyword>
<dbReference type="InterPro" id="IPR042277">
    <property type="entry name" value="IST1-like"/>
</dbReference>
<feature type="compositionally biased region" description="Pro residues" evidence="2">
    <location>
        <begin position="318"/>
        <end position="329"/>
    </location>
</feature>
<evidence type="ECO:0000256" key="3">
    <source>
        <dbReference type="SAM" id="SignalP"/>
    </source>
</evidence>
<protein>
    <submittedName>
        <fullName evidence="4">Uncharacterized protein</fullName>
    </submittedName>
</protein>
<accession>A0A8T2SR86</accession>
<organism evidence="4 5">
    <name type="scientific">Ceratopteris richardii</name>
    <name type="common">Triangle waterfern</name>
    <dbReference type="NCBI Taxonomy" id="49495"/>
    <lineage>
        <taxon>Eukaryota</taxon>
        <taxon>Viridiplantae</taxon>
        <taxon>Streptophyta</taxon>
        <taxon>Embryophyta</taxon>
        <taxon>Tracheophyta</taxon>
        <taxon>Polypodiopsida</taxon>
        <taxon>Polypodiidae</taxon>
        <taxon>Polypodiales</taxon>
        <taxon>Pteridineae</taxon>
        <taxon>Pteridaceae</taxon>
        <taxon>Parkerioideae</taxon>
        <taxon>Ceratopteris</taxon>
    </lineage>
</organism>
<feature type="signal peptide" evidence="3">
    <location>
        <begin position="1"/>
        <end position="20"/>
    </location>
</feature>
<dbReference type="Proteomes" id="UP000825935">
    <property type="component" value="Chromosome 18"/>
</dbReference>
<sequence>MVFCLLALLGLAASFPKAKCKKLLNITIERIKLLTSRHERQWRQFVMDVAKLLQLGKGEKAQVRIGFVCKEALQYCVHLKISEYCESIKNNLEKIAHAEVCPPELQEQVEGICFAASFFSDLPELLEIREIFTTKFGKKYVVDAQELDPCCHVNRQFSTCLCMKDIPDRIKRDVLEEITARYELKQGNGLFLMEQEDDEEEEEADDEQEQIQVGINADEVNPLLSQQGKVHISSSLDSDIRDDGIPEVQDNFTIFDVTEENLGVANLARNLVSRKKVPRCRETRQCLMKRPCNRKQTWLDKSNKEAKSAYEDMSSSPPHRPPPIPPPPSSLSSRCTRRARIKPLHPVRAPPPPPSLSVSSMAISCYNKIVDDRTHKQSTILLLPSAQVQYNESYDGICTHPRQPKYEDIFDNLKAMKKN</sequence>
<dbReference type="Pfam" id="PF03398">
    <property type="entry name" value="Ist1"/>
    <property type="match status" value="1"/>
</dbReference>
<feature type="region of interest" description="Disordered" evidence="2">
    <location>
        <begin position="297"/>
        <end position="334"/>
    </location>
</feature>
<dbReference type="GO" id="GO:0015031">
    <property type="term" value="P:protein transport"/>
    <property type="evidence" value="ECO:0007669"/>
    <property type="project" value="InterPro"/>
</dbReference>
<reference evidence="4" key="1">
    <citation type="submission" date="2021-08" db="EMBL/GenBank/DDBJ databases">
        <title>WGS assembly of Ceratopteris richardii.</title>
        <authorList>
            <person name="Marchant D.B."/>
            <person name="Chen G."/>
            <person name="Jenkins J."/>
            <person name="Shu S."/>
            <person name="Leebens-Mack J."/>
            <person name="Grimwood J."/>
            <person name="Schmutz J."/>
            <person name="Soltis P."/>
            <person name="Soltis D."/>
            <person name="Chen Z.-H."/>
        </authorList>
    </citation>
    <scope>NUCLEOTIDE SEQUENCE</scope>
    <source>
        <strain evidence="4">Whitten #5841</strain>
        <tissue evidence="4">Leaf</tissue>
    </source>
</reference>
<gene>
    <name evidence="4" type="ORF">KP509_18G067500</name>
</gene>